<dbReference type="SUPFAM" id="SSF52266">
    <property type="entry name" value="SGNH hydrolase"/>
    <property type="match status" value="1"/>
</dbReference>
<dbReference type="Gene3D" id="2.60.120.260">
    <property type="entry name" value="Galactose-binding domain-like"/>
    <property type="match status" value="1"/>
</dbReference>
<reference evidence="3 4" key="1">
    <citation type="submission" date="2018-07" db="EMBL/GenBank/DDBJ databases">
        <authorList>
            <person name="Ye Y."/>
        </authorList>
    </citation>
    <scope>NUCLEOTIDE SEQUENCE [LARGE SCALE GENOMIC DNA]</scope>
    <source>
        <strain evidence="4">H14(2018)</strain>
    </source>
</reference>
<evidence type="ECO:0000259" key="2">
    <source>
        <dbReference type="Pfam" id="PF13472"/>
    </source>
</evidence>
<organism evidence="3 4">
    <name type="scientific">Micromonospora aurantiaca</name>
    <name type="common">nom. illeg.</name>
    <dbReference type="NCBI Taxonomy" id="47850"/>
    <lineage>
        <taxon>Bacteria</taxon>
        <taxon>Bacillati</taxon>
        <taxon>Actinomycetota</taxon>
        <taxon>Actinomycetes</taxon>
        <taxon>Micromonosporales</taxon>
        <taxon>Micromonosporaceae</taxon>
        <taxon>Micromonospora</taxon>
    </lineage>
</organism>
<accession>A0A6N3JUF3</accession>
<sequence length="384" mass="40318">MRRTLACLSVLALLLAVPGTGPTPATAAEAGGSETALRKWWAALAGRYTEPVSVVVMGDSNSEGTGATTSVHRRWQQVLQAQLRARFQPPGVKGAAVPYISASPRMYLVPSDYERTATAGVGESSYGLGQRSATIPAGESVTLAFVGRHAKLHARKGPEVGRYRIVLDGGTPVVVDGAAANGANGQVIWDSGMLPAGRHTVQISRDPSSKTAAAAVYPEGLMTYDGDEKAGVRVVDSARGGAKVGDFIGLNAWNWYQPFGALPAKGLLILPWGANDATSGTSPEAFRAGLEALIVLARGNGFAGSVLLVHMPKRGTASEQVWADYRTQMEAIAASDPDVAVLDLRARIPDKGGDDLGVYFDEVHYNDRGQAMIADQIASAILPR</sequence>
<feature type="signal peptide" evidence="1">
    <location>
        <begin position="1"/>
        <end position="27"/>
    </location>
</feature>
<dbReference type="Pfam" id="PF13472">
    <property type="entry name" value="Lipase_GDSL_2"/>
    <property type="match status" value="1"/>
</dbReference>
<dbReference type="CDD" id="cd00229">
    <property type="entry name" value="SGNH_hydrolase"/>
    <property type="match status" value="1"/>
</dbReference>
<dbReference type="EMBL" id="CP031263">
    <property type="protein sequence ID" value="AXH89395.1"/>
    <property type="molecule type" value="Genomic_DNA"/>
</dbReference>
<name>A0A6N3JUF3_9ACTN</name>
<feature type="domain" description="SGNH hydrolase-type esterase" evidence="2">
    <location>
        <begin position="228"/>
        <end position="371"/>
    </location>
</feature>
<dbReference type="GO" id="GO:0004622">
    <property type="term" value="F:phosphatidylcholine lysophospholipase activity"/>
    <property type="evidence" value="ECO:0007669"/>
    <property type="project" value="TreeGrafter"/>
</dbReference>
<dbReference type="PANTHER" id="PTHR30383:SF5">
    <property type="entry name" value="SGNH HYDROLASE-TYPE ESTERASE DOMAIN-CONTAINING PROTEIN"/>
    <property type="match status" value="1"/>
</dbReference>
<proteinExistence type="predicted"/>
<protein>
    <recommendedName>
        <fullName evidence="2">SGNH hydrolase-type esterase domain-containing protein</fullName>
    </recommendedName>
</protein>
<dbReference type="InterPro" id="IPR036514">
    <property type="entry name" value="SGNH_hydro_sf"/>
</dbReference>
<dbReference type="RefSeq" id="WP_114918949.1">
    <property type="nucleotide sequence ID" value="NZ_CP031263.1"/>
</dbReference>
<dbReference type="InterPro" id="IPR013830">
    <property type="entry name" value="SGNH_hydro"/>
</dbReference>
<dbReference type="InterPro" id="IPR051532">
    <property type="entry name" value="Ester_Hydrolysis_Enzymes"/>
</dbReference>
<reference evidence="3 4" key="2">
    <citation type="submission" date="2018-08" db="EMBL/GenBank/DDBJ databases">
        <title>Streptomyces kandeliansis sp. nov., an endophytic bacterium isolated from mangrove plant.</title>
        <authorList>
            <person name="Wang R."/>
        </authorList>
    </citation>
    <scope>NUCLEOTIDE SEQUENCE [LARGE SCALE GENOMIC DNA]</scope>
    <source>
        <strain evidence="4">H14(2018)</strain>
    </source>
</reference>
<evidence type="ECO:0000313" key="3">
    <source>
        <dbReference type="EMBL" id="AXH89395.1"/>
    </source>
</evidence>
<dbReference type="Gene3D" id="3.40.50.1110">
    <property type="entry name" value="SGNH hydrolase"/>
    <property type="match status" value="1"/>
</dbReference>
<dbReference type="Proteomes" id="UP000253958">
    <property type="component" value="Chromosome"/>
</dbReference>
<keyword evidence="1" id="KW-0732">Signal</keyword>
<dbReference type="AlphaFoldDB" id="A0A6N3JUF3"/>
<gene>
    <name evidence="3" type="ORF">DVH21_05285</name>
</gene>
<evidence type="ECO:0000313" key="4">
    <source>
        <dbReference type="Proteomes" id="UP000253958"/>
    </source>
</evidence>
<feature type="chain" id="PRO_5026725814" description="SGNH hydrolase-type esterase domain-containing protein" evidence="1">
    <location>
        <begin position="28"/>
        <end position="384"/>
    </location>
</feature>
<dbReference type="PANTHER" id="PTHR30383">
    <property type="entry name" value="THIOESTERASE 1/PROTEASE 1/LYSOPHOSPHOLIPASE L1"/>
    <property type="match status" value="1"/>
</dbReference>
<evidence type="ECO:0000256" key="1">
    <source>
        <dbReference type="SAM" id="SignalP"/>
    </source>
</evidence>